<dbReference type="GO" id="GO:0016887">
    <property type="term" value="F:ATP hydrolysis activity"/>
    <property type="evidence" value="ECO:0007669"/>
    <property type="project" value="InterPro"/>
</dbReference>
<evidence type="ECO:0000256" key="10">
    <source>
        <dbReference type="ARBA" id="ARBA00022967"/>
    </source>
</evidence>
<dbReference type="RefSeq" id="WP_115895962.1">
    <property type="nucleotide sequence ID" value="NZ_QUNG01000001.1"/>
</dbReference>
<comment type="subcellular location">
    <subcellularLocation>
        <location evidence="2">Cell inner membrane</location>
    </subcellularLocation>
    <subcellularLocation>
        <location evidence="1">Cell membrane</location>
        <topology evidence="1">Peripheral membrane protein</topology>
    </subcellularLocation>
</comment>
<dbReference type="Pfam" id="PF00005">
    <property type="entry name" value="ABC_tran"/>
    <property type="match status" value="2"/>
</dbReference>
<keyword evidence="9 13" id="KW-0067">ATP-binding</keyword>
<dbReference type="InterPro" id="IPR017871">
    <property type="entry name" value="ABC_transporter-like_CS"/>
</dbReference>
<dbReference type="PANTHER" id="PTHR43790">
    <property type="entry name" value="CARBOHYDRATE TRANSPORT ATP-BINDING PROTEIN MG119-RELATED"/>
    <property type="match status" value="1"/>
</dbReference>
<gene>
    <name evidence="13" type="ORF">DFP81_101278</name>
</gene>
<dbReference type="InterPro" id="IPR003439">
    <property type="entry name" value="ABC_transporter-like_ATP-bd"/>
</dbReference>
<keyword evidence="6" id="KW-0762">Sugar transport</keyword>
<keyword evidence="5" id="KW-0997">Cell inner membrane</keyword>
<protein>
    <submittedName>
        <fullName evidence="13">Xylose ABC transporter ATP-binding protein</fullName>
    </submittedName>
</protein>
<keyword evidence="11" id="KW-0472">Membrane</keyword>
<evidence type="ECO:0000256" key="1">
    <source>
        <dbReference type="ARBA" id="ARBA00004202"/>
    </source>
</evidence>
<dbReference type="FunFam" id="3.40.50.300:FF:000127">
    <property type="entry name" value="Ribose import ATP-binding protein RbsA"/>
    <property type="match status" value="1"/>
</dbReference>
<evidence type="ECO:0000256" key="6">
    <source>
        <dbReference type="ARBA" id="ARBA00022597"/>
    </source>
</evidence>
<dbReference type="InterPro" id="IPR003593">
    <property type="entry name" value="AAA+_ATPase"/>
</dbReference>
<comment type="caution">
    <text evidence="13">The sequence shown here is derived from an EMBL/GenBank/DDBJ whole genome shotgun (WGS) entry which is preliminary data.</text>
</comment>
<evidence type="ECO:0000259" key="12">
    <source>
        <dbReference type="PROSITE" id="PS50893"/>
    </source>
</evidence>
<name>A0A3E0DT55_9GAMM</name>
<evidence type="ECO:0000256" key="9">
    <source>
        <dbReference type="ARBA" id="ARBA00022840"/>
    </source>
</evidence>
<dbReference type="Gene3D" id="3.40.50.300">
    <property type="entry name" value="P-loop containing nucleotide triphosphate hydrolases"/>
    <property type="match status" value="2"/>
</dbReference>
<proteinExistence type="predicted"/>
<sequence length="508" mass="55565">MKQPLLDMRNIVKSFSGVRALNGVSITLGDGEVLSLCGENGSGKSTLMKVLSGVWPYGSYDGEIYFQGQQVKASGIRDTEALGIVIIHQELALVKELSVMENIFLGNELGSCVSLNDEMMHSRTRELLAQVKLNISPDTLIRELGVGQQQLVEIAKALNKNVKLLILDEPTSSLTNNEIDILLGIVQELKGQGIACVYISHKLDEVLALSNWVAVIRDGNHIATKAAAELTQNDIISMMVGRQLDELFPRENHQIGETILQVTHAKASQPGASRCQVEDVSFSLRKGEILGVAGLIGSGRTELMQCLYGCYDGDYQATIELSGQTLQIRSQRAALKAGIAMVPEDRKRHGIVPIMGVGRNITLSILDRYTAWFGAIDEEQESHDIHDAIARLKVKTATSELAIKNLSGGNQQKAIIARFLLTKPKILILDEPTRGIDVGAKYEIYKLMFALVKEGVSIIMVSSELPEVIGISDRVLVMHEGRLKGEFDHQGLTQEKIMNCAIKEAESA</sequence>
<evidence type="ECO:0000313" key="13">
    <source>
        <dbReference type="EMBL" id="REG86713.1"/>
    </source>
</evidence>
<accession>A0A3E0DT55</accession>
<evidence type="ECO:0000256" key="8">
    <source>
        <dbReference type="ARBA" id="ARBA00022741"/>
    </source>
</evidence>
<dbReference type="CDD" id="cd03215">
    <property type="entry name" value="ABC_Carb_Monos_II"/>
    <property type="match status" value="1"/>
</dbReference>
<dbReference type="OrthoDB" id="9776369at2"/>
<dbReference type="NCBIfam" id="NF010069">
    <property type="entry name" value="PRK13549.1"/>
    <property type="match status" value="1"/>
</dbReference>
<dbReference type="InterPro" id="IPR050107">
    <property type="entry name" value="ABC_carbohydrate_import_ATPase"/>
</dbReference>
<evidence type="ECO:0000256" key="2">
    <source>
        <dbReference type="ARBA" id="ARBA00004533"/>
    </source>
</evidence>
<feature type="domain" description="ABC transporter" evidence="12">
    <location>
        <begin position="6"/>
        <end position="243"/>
    </location>
</feature>
<dbReference type="PROSITE" id="PS50893">
    <property type="entry name" value="ABC_TRANSPORTER_2"/>
    <property type="match status" value="2"/>
</dbReference>
<dbReference type="CDD" id="cd03216">
    <property type="entry name" value="ABC_Carb_Monos_I"/>
    <property type="match status" value="1"/>
</dbReference>
<keyword evidence="4" id="KW-1003">Cell membrane</keyword>
<keyword evidence="7" id="KW-0677">Repeat</keyword>
<evidence type="ECO:0000256" key="5">
    <source>
        <dbReference type="ARBA" id="ARBA00022519"/>
    </source>
</evidence>
<dbReference type="SUPFAM" id="SSF52540">
    <property type="entry name" value="P-loop containing nucleoside triphosphate hydrolases"/>
    <property type="match status" value="2"/>
</dbReference>
<dbReference type="Proteomes" id="UP000256542">
    <property type="component" value="Unassembled WGS sequence"/>
</dbReference>
<dbReference type="AlphaFoldDB" id="A0A3E0DT55"/>
<keyword evidence="14" id="KW-1185">Reference proteome</keyword>
<dbReference type="EMBL" id="QUNG01000001">
    <property type="protein sequence ID" value="REG86713.1"/>
    <property type="molecule type" value="Genomic_DNA"/>
</dbReference>
<dbReference type="NCBIfam" id="TIGR02633">
    <property type="entry name" value="xylG"/>
    <property type="match status" value="1"/>
</dbReference>
<dbReference type="GO" id="GO:0005524">
    <property type="term" value="F:ATP binding"/>
    <property type="evidence" value="ECO:0007669"/>
    <property type="project" value="UniProtKB-KW"/>
</dbReference>
<dbReference type="GO" id="GO:0005886">
    <property type="term" value="C:plasma membrane"/>
    <property type="evidence" value="ECO:0007669"/>
    <property type="project" value="UniProtKB-SubCell"/>
</dbReference>
<dbReference type="FunFam" id="3.40.50.300:FF:000126">
    <property type="entry name" value="Galactose/methyl galactoside import ATP-binding protein MglA"/>
    <property type="match status" value="1"/>
</dbReference>
<dbReference type="InterPro" id="IPR027417">
    <property type="entry name" value="P-loop_NTPase"/>
</dbReference>
<dbReference type="InterPro" id="IPR013455">
    <property type="entry name" value="ABC_transptr_XylG"/>
</dbReference>
<evidence type="ECO:0000256" key="3">
    <source>
        <dbReference type="ARBA" id="ARBA00022448"/>
    </source>
</evidence>
<feature type="domain" description="ABC transporter" evidence="12">
    <location>
        <begin position="260"/>
        <end position="505"/>
    </location>
</feature>
<dbReference type="SMART" id="SM00382">
    <property type="entry name" value="AAA"/>
    <property type="match status" value="2"/>
</dbReference>
<evidence type="ECO:0000256" key="4">
    <source>
        <dbReference type="ARBA" id="ARBA00022475"/>
    </source>
</evidence>
<dbReference type="PANTHER" id="PTHR43790:SF1">
    <property type="entry name" value="XYLOSE IMPORT ATP-BINDING PROTEIN XYLG"/>
    <property type="match status" value="1"/>
</dbReference>
<dbReference type="PROSITE" id="PS00211">
    <property type="entry name" value="ABC_TRANSPORTER_1"/>
    <property type="match status" value="1"/>
</dbReference>
<reference evidence="13 14" key="1">
    <citation type="submission" date="2018-08" db="EMBL/GenBank/DDBJ databases">
        <title>Genomic Encyclopedia of Type Strains, Phase III (KMG-III): the genomes of soil and plant-associated and newly described type strains.</title>
        <authorList>
            <person name="Whitman W."/>
        </authorList>
    </citation>
    <scope>NUCLEOTIDE SEQUENCE [LARGE SCALE GENOMIC DNA]</scope>
    <source>
        <strain evidence="13 14">CECT 7375</strain>
    </source>
</reference>
<keyword evidence="8" id="KW-0547">Nucleotide-binding</keyword>
<organism evidence="13 14">
    <name type="scientific">Marinomonas pollencensis</name>
    <dbReference type="NCBI Taxonomy" id="491954"/>
    <lineage>
        <taxon>Bacteria</taxon>
        <taxon>Pseudomonadati</taxon>
        <taxon>Pseudomonadota</taxon>
        <taxon>Gammaproteobacteria</taxon>
        <taxon>Oceanospirillales</taxon>
        <taxon>Oceanospirillaceae</taxon>
        <taxon>Marinomonas</taxon>
    </lineage>
</organism>
<keyword evidence="3" id="KW-0813">Transport</keyword>
<evidence type="ECO:0000256" key="7">
    <source>
        <dbReference type="ARBA" id="ARBA00022737"/>
    </source>
</evidence>
<keyword evidence="10" id="KW-1278">Translocase</keyword>
<dbReference type="GO" id="GO:0015614">
    <property type="term" value="F:ABC-type D-xylose transporter activity"/>
    <property type="evidence" value="ECO:0007669"/>
    <property type="project" value="InterPro"/>
</dbReference>
<evidence type="ECO:0000256" key="11">
    <source>
        <dbReference type="ARBA" id="ARBA00023136"/>
    </source>
</evidence>
<evidence type="ECO:0000313" key="14">
    <source>
        <dbReference type="Proteomes" id="UP000256542"/>
    </source>
</evidence>